<proteinExistence type="predicted"/>
<feature type="coiled-coil region" evidence="1">
    <location>
        <begin position="69"/>
        <end position="106"/>
    </location>
</feature>
<keyword evidence="3" id="KW-1185">Reference proteome</keyword>
<organism evidence="2 3">
    <name type="scientific">Laceyella tengchongensis</name>
    <dbReference type="NCBI Taxonomy" id="574699"/>
    <lineage>
        <taxon>Bacteria</taxon>
        <taxon>Bacillati</taxon>
        <taxon>Bacillota</taxon>
        <taxon>Bacilli</taxon>
        <taxon>Bacillales</taxon>
        <taxon>Thermoactinomycetaceae</taxon>
        <taxon>Laceyella</taxon>
    </lineage>
</organism>
<dbReference type="EMBL" id="FXTU01000002">
    <property type="protein sequence ID" value="SMP14213.1"/>
    <property type="molecule type" value="Genomic_DNA"/>
</dbReference>
<dbReference type="AlphaFoldDB" id="A0AA45WMK4"/>
<evidence type="ECO:0000256" key="1">
    <source>
        <dbReference type="SAM" id="Coils"/>
    </source>
</evidence>
<name>A0AA45WMK4_9BACL</name>
<evidence type="ECO:0000313" key="2">
    <source>
        <dbReference type="EMBL" id="SMP14213.1"/>
    </source>
</evidence>
<dbReference type="RefSeq" id="WP_022736820.1">
    <property type="nucleotide sequence ID" value="NZ_FXTU01000002.1"/>
</dbReference>
<sequence length="172" mass="19625">MSFLQELKQKLEKGVETAGQMSQQMLEISRLTLRIKGKKDDIDRLIANLGREVYQTWEQNQDLSESEAINQLLKTVRDQYEQLHALQQELEVLKRSNQQADHAEEVTPTLVEERADDLATVEALPQAEEHQDAPASIDMGGTRVAVLYLCPFCAHQVESEATSCSHCHKRFY</sequence>
<protein>
    <recommendedName>
        <fullName evidence="4">Zinc ribbon domain-containing protein</fullName>
    </recommendedName>
</protein>
<keyword evidence="1" id="KW-0175">Coiled coil</keyword>
<evidence type="ECO:0000313" key="3">
    <source>
        <dbReference type="Proteomes" id="UP001157946"/>
    </source>
</evidence>
<accession>A0AA45WMK4</accession>
<gene>
    <name evidence="2" type="ORF">SAMN06265361_102555</name>
</gene>
<comment type="caution">
    <text evidence="2">The sequence shown here is derived from an EMBL/GenBank/DDBJ whole genome shotgun (WGS) entry which is preliminary data.</text>
</comment>
<evidence type="ECO:0008006" key="4">
    <source>
        <dbReference type="Google" id="ProtNLM"/>
    </source>
</evidence>
<reference evidence="2" key="1">
    <citation type="submission" date="2017-05" db="EMBL/GenBank/DDBJ databases">
        <authorList>
            <person name="Varghese N."/>
            <person name="Submissions S."/>
        </authorList>
    </citation>
    <scope>NUCLEOTIDE SEQUENCE</scope>
    <source>
        <strain evidence="2">DSM 45262</strain>
    </source>
</reference>
<dbReference type="Proteomes" id="UP001157946">
    <property type="component" value="Unassembled WGS sequence"/>
</dbReference>